<comment type="caution">
    <text evidence="2">The sequence shown here is derived from an EMBL/GenBank/DDBJ whole genome shotgun (WGS) entry which is preliminary data.</text>
</comment>
<proteinExistence type="predicted"/>
<evidence type="ECO:0008006" key="4">
    <source>
        <dbReference type="Google" id="ProtNLM"/>
    </source>
</evidence>
<gene>
    <name evidence="2" type="ORF">AK812_SmicGene21887</name>
</gene>
<keyword evidence="3" id="KW-1185">Reference proteome</keyword>
<evidence type="ECO:0000313" key="3">
    <source>
        <dbReference type="Proteomes" id="UP000186817"/>
    </source>
</evidence>
<feature type="compositionally biased region" description="Basic residues" evidence="1">
    <location>
        <begin position="960"/>
        <end position="975"/>
    </location>
</feature>
<feature type="compositionally biased region" description="Acidic residues" evidence="1">
    <location>
        <begin position="492"/>
        <end position="501"/>
    </location>
</feature>
<sequence>MQGVPMHFEIHCTGVSEPLARRRFAAAAAGTPPPMPPAVAWGPPQVNEPAEVVAPSDVVVERRRQFGDRLLRLWVEDVPFRGGARVHAMDTTSFVRSVAEFSDMDIQAVKQVPQRDSLIVAGDFNDSDTAVRSNDHNAQAMQQWAVQCFFPRSPRAQPPPLEAATRTGNGLCGTPSLTWDRAMTVRQVLTKDGRVTIATGHNADYVELATPAKIHGFLVGALFAKLWEHNDMKRLFEKDYKSLDLVAPTVLSVYNHTSKSAGLYSRMIRCKYPDLRVRIVHDAEHLLKADKHQGYEDAAEEDQYPEEEEVDMPPYQKMAYSKSPVRQYAHHAQSTLAQHPIENCELEVTVQLEAGLAQQVTMEECGRVFGLFGEVAQLDLTCLRETGALRVCFFESKAALALQDYLDTHGNLWRSANLGRLFAIKVAAAMDIGSLAGFPVGDRQTHRVTGSGHCEDGLVKAERRRACGELELGGSDERSEHRVQGLPVVNVEEGDEDEELTPDPAEPAGVTEDEGELQEDLHVPLDDQVYIEHVARGAFSLQYHYQQRSAGVDCDAIFPDVSRLRFFYMPIDKSRKRHFGYVFLEVSTPQDVIALLRLLPRLGEMLGTSRSNRIGSGMMVGGKGVDDDVHGWKNFMRQYSDLVPGLHLAQHLTVMSGFLKNQWRAGEAMLLEERGASVRLRESCRTRVTFIRDEAFPSQPRFHMQVMFDSWWQRLARSRQAALADGDPLREFLLCLLDASYFELDGIGQLQLRVPAAVPPLPPVPDKELIEILSYKASSHSSAEPLTKDWIRDKLLVPRSVVSSSSSSQRRSGCAAYAPKPRSSSARGAQSSSRARPSSARPSSTRSAARSSSSGPVPRWSMSDASAEGSFFNDSSERPSSRQPPVPGGLRLRHPLQEREKANLPYRVPPPAKSAEQEAKGKAKAPVPHAARAPASHAAVAAHAPAAVAARASNAAYPSHQRRRPASAKIHKHKRVAEPEEDIIYEDVEGPHVDREIPAPCSSGDAQAPETERPVSVPHEAAASQAKRHHRAWRPASAKVHKHKRVERCENAEDIYDDLEPSLAESSDFSGQEDAASPDQPFEDAGELTPPSQGVDVWIHQESRGEAFHGHFEFVAPRRSSPPSLDRRRKTA</sequence>
<protein>
    <recommendedName>
        <fullName evidence="4">RRM domain-containing protein</fullName>
    </recommendedName>
</protein>
<dbReference type="AlphaFoldDB" id="A0A1Q9DL70"/>
<evidence type="ECO:0000256" key="1">
    <source>
        <dbReference type="SAM" id="MobiDB-lite"/>
    </source>
</evidence>
<feature type="region of interest" description="Disordered" evidence="1">
    <location>
        <begin position="491"/>
        <end position="517"/>
    </location>
</feature>
<feature type="region of interest" description="Disordered" evidence="1">
    <location>
        <begin position="802"/>
        <end position="930"/>
    </location>
</feature>
<organism evidence="2 3">
    <name type="scientific">Symbiodinium microadriaticum</name>
    <name type="common">Dinoflagellate</name>
    <name type="synonym">Zooxanthella microadriatica</name>
    <dbReference type="NCBI Taxonomy" id="2951"/>
    <lineage>
        <taxon>Eukaryota</taxon>
        <taxon>Sar</taxon>
        <taxon>Alveolata</taxon>
        <taxon>Dinophyceae</taxon>
        <taxon>Suessiales</taxon>
        <taxon>Symbiodiniaceae</taxon>
        <taxon>Symbiodinium</taxon>
    </lineage>
</organism>
<feature type="region of interest" description="Disordered" evidence="1">
    <location>
        <begin position="951"/>
        <end position="1014"/>
    </location>
</feature>
<feature type="compositionally biased region" description="Basic residues" evidence="1">
    <location>
        <begin position="1026"/>
        <end position="1044"/>
    </location>
</feature>
<accession>A0A1Q9DL70</accession>
<feature type="region of interest" description="Disordered" evidence="1">
    <location>
        <begin position="1025"/>
        <end position="1044"/>
    </location>
</feature>
<feature type="region of interest" description="Disordered" evidence="1">
    <location>
        <begin position="1111"/>
        <end position="1132"/>
    </location>
</feature>
<dbReference type="Proteomes" id="UP000186817">
    <property type="component" value="Unassembled WGS sequence"/>
</dbReference>
<feature type="compositionally biased region" description="Acidic residues" evidence="1">
    <location>
        <begin position="979"/>
        <end position="988"/>
    </location>
</feature>
<evidence type="ECO:0000313" key="2">
    <source>
        <dbReference type="EMBL" id="OLP95927.1"/>
    </source>
</evidence>
<dbReference type="EMBL" id="LSRX01000485">
    <property type="protein sequence ID" value="OLP95927.1"/>
    <property type="molecule type" value="Genomic_DNA"/>
</dbReference>
<reference evidence="2 3" key="1">
    <citation type="submission" date="2016-02" db="EMBL/GenBank/DDBJ databases">
        <title>Genome analysis of coral dinoflagellate symbionts highlights evolutionary adaptations to a symbiotic lifestyle.</title>
        <authorList>
            <person name="Aranda M."/>
            <person name="Li Y."/>
            <person name="Liew Y.J."/>
            <person name="Baumgarten S."/>
            <person name="Simakov O."/>
            <person name="Wilson M."/>
            <person name="Piel J."/>
            <person name="Ashoor H."/>
            <person name="Bougouffa S."/>
            <person name="Bajic V.B."/>
            <person name="Ryu T."/>
            <person name="Ravasi T."/>
            <person name="Bayer T."/>
            <person name="Micklem G."/>
            <person name="Kim H."/>
            <person name="Bhak J."/>
            <person name="Lajeunesse T.C."/>
            <person name="Voolstra C.R."/>
        </authorList>
    </citation>
    <scope>NUCLEOTIDE SEQUENCE [LARGE SCALE GENOMIC DNA]</scope>
    <source>
        <strain evidence="2 3">CCMP2467</strain>
    </source>
</reference>
<feature type="region of interest" description="Disordered" evidence="1">
    <location>
        <begin position="1064"/>
        <end position="1093"/>
    </location>
</feature>
<feature type="compositionally biased region" description="Low complexity" evidence="1">
    <location>
        <begin position="821"/>
        <end position="859"/>
    </location>
</feature>
<feature type="compositionally biased region" description="Low complexity" evidence="1">
    <location>
        <begin position="802"/>
        <end position="812"/>
    </location>
</feature>
<name>A0A1Q9DL70_SYMMI</name>
<dbReference type="OrthoDB" id="445094at2759"/>